<evidence type="ECO:0000313" key="3">
    <source>
        <dbReference type="EMBL" id="CAF3583503.1"/>
    </source>
</evidence>
<dbReference type="EMBL" id="CAJNOK010001226">
    <property type="protein sequence ID" value="CAF0800213.1"/>
    <property type="molecule type" value="Genomic_DNA"/>
</dbReference>
<reference evidence="2" key="1">
    <citation type="submission" date="2021-02" db="EMBL/GenBank/DDBJ databases">
        <authorList>
            <person name="Nowell W R."/>
        </authorList>
    </citation>
    <scope>NUCLEOTIDE SEQUENCE</scope>
</reference>
<dbReference type="Proteomes" id="UP000682733">
    <property type="component" value="Unassembled WGS sequence"/>
</dbReference>
<dbReference type="EMBL" id="CAJOBC010000640">
    <property type="protein sequence ID" value="CAF3610227.1"/>
    <property type="molecule type" value="Genomic_DNA"/>
</dbReference>
<evidence type="ECO:0000313" key="2">
    <source>
        <dbReference type="EMBL" id="CAF0823602.1"/>
    </source>
</evidence>
<evidence type="ECO:0000313" key="4">
    <source>
        <dbReference type="EMBL" id="CAF3610227.1"/>
    </source>
</evidence>
<organism evidence="2 5">
    <name type="scientific">Didymodactylos carnosus</name>
    <dbReference type="NCBI Taxonomy" id="1234261"/>
    <lineage>
        <taxon>Eukaryota</taxon>
        <taxon>Metazoa</taxon>
        <taxon>Spiralia</taxon>
        <taxon>Gnathifera</taxon>
        <taxon>Rotifera</taxon>
        <taxon>Eurotatoria</taxon>
        <taxon>Bdelloidea</taxon>
        <taxon>Philodinida</taxon>
        <taxon>Philodinidae</taxon>
        <taxon>Didymodactylos</taxon>
    </lineage>
</organism>
<dbReference type="EMBL" id="CAJNOQ010000640">
    <property type="protein sequence ID" value="CAF0823602.1"/>
    <property type="molecule type" value="Genomic_DNA"/>
</dbReference>
<dbReference type="AlphaFoldDB" id="A0A813UHT9"/>
<dbReference type="Proteomes" id="UP000677228">
    <property type="component" value="Unassembled WGS sequence"/>
</dbReference>
<dbReference type="Proteomes" id="UP000663829">
    <property type="component" value="Unassembled WGS sequence"/>
</dbReference>
<dbReference type="EMBL" id="CAJOBA010001226">
    <property type="protein sequence ID" value="CAF3583503.1"/>
    <property type="molecule type" value="Genomic_DNA"/>
</dbReference>
<name>A0A813UHT9_9BILA</name>
<proteinExistence type="predicted"/>
<gene>
    <name evidence="2" type="ORF">GPM918_LOCUS4677</name>
    <name evidence="1" type="ORF">OVA965_LOCUS4605</name>
    <name evidence="4" type="ORF">SRO942_LOCUS4678</name>
    <name evidence="3" type="ORF">TMI583_LOCUS4603</name>
</gene>
<comment type="caution">
    <text evidence="2">The sequence shown here is derived from an EMBL/GenBank/DDBJ whole genome shotgun (WGS) entry which is preliminary data.</text>
</comment>
<evidence type="ECO:0000313" key="1">
    <source>
        <dbReference type="EMBL" id="CAF0800213.1"/>
    </source>
</evidence>
<sequence length="213" mass="25223">MEKRHLNLCSKTATCSHTPKLYILPVRQRENILDNISSDTRQKKQNLVVKNRAKTASDSDCIDLLRVITQKSISNDVAQLLDKYKKVTFFYYDRKRKRQNDFDINTKFVISTKILKLLNGNKNRNEKIQQQKFLSKYPHLFKFILSKEHQKYFIQQGLLARSSKQQQQPQQVYLMLHDELNDILKEDTDYSGISISDFFTLPYDIINQINDRT</sequence>
<protein>
    <submittedName>
        <fullName evidence="2">Uncharacterized protein</fullName>
    </submittedName>
</protein>
<dbReference type="Proteomes" id="UP000681722">
    <property type="component" value="Unassembled WGS sequence"/>
</dbReference>
<accession>A0A813UHT9</accession>
<keyword evidence="5" id="KW-1185">Reference proteome</keyword>
<evidence type="ECO:0000313" key="5">
    <source>
        <dbReference type="Proteomes" id="UP000663829"/>
    </source>
</evidence>